<keyword evidence="3" id="KW-0503">Monooxygenase</keyword>
<name>A0ABV0JAX6_9CYAN</name>
<dbReference type="InterPro" id="IPR001128">
    <property type="entry name" value="Cyt_P450"/>
</dbReference>
<comment type="cofactor">
    <cofactor evidence="1">
        <name>heme</name>
        <dbReference type="ChEBI" id="CHEBI:30413"/>
    </cofactor>
</comment>
<keyword evidence="3" id="KW-0479">Metal-binding</keyword>
<dbReference type="InterPro" id="IPR017972">
    <property type="entry name" value="Cyt_P450_CS"/>
</dbReference>
<evidence type="ECO:0000256" key="1">
    <source>
        <dbReference type="ARBA" id="ARBA00001971"/>
    </source>
</evidence>
<comment type="caution">
    <text evidence="4">The sequence shown here is derived from an EMBL/GenBank/DDBJ whole genome shotgun (WGS) entry which is preliminary data.</text>
</comment>
<keyword evidence="3" id="KW-0408">Iron</keyword>
<dbReference type="InterPro" id="IPR036396">
    <property type="entry name" value="Cyt_P450_sf"/>
</dbReference>
<dbReference type="PRINTS" id="PR00385">
    <property type="entry name" value="P450"/>
</dbReference>
<dbReference type="SUPFAM" id="SSF48264">
    <property type="entry name" value="Cytochrome P450"/>
    <property type="match status" value="1"/>
</dbReference>
<evidence type="ECO:0000313" key="4">
    <source>
        <dbReference type="EMBL" id="MEP0818934.1"/>
    </source>
</evidence>
<dbReference type="PANTHER" id="PTHR24305">
    <property type="entry name" value="CYTOCHROME P450"/>
    <property type="match status" value="1"/>
</dbReference>
<organism evidence="4 5">
    <name type="scientific">Trichocoleus desertorum GB2-A4</name>
    <dbReference type="NCBI Taxonomy" id="2933944"/>
    <lineage>
        <taxon>Bacteria</taxon>
        <taxon>Bacillati</taxon>
        <taxon>Cyanobacteriota</taxon>
        <taxon>Cyanophyceae</taxon>
        <taxon>Leptolyngbyales</taxon>
        <taxon>Trichocoleusaceae</taxon>
        <taxon>Trichocoleus</taxon>
    </lineage>
</organism>
<dbReference type="Gene3D" id="1.10.630.10">
    <property type="entry name" value="Cytochrome P450"/>
    <property type="match status" value="1"/>
</dbReference>
<evidence type="ECO:0000313" key="5">
    <source>
        <dbReference type="Proteomes" id="UP001464891"/>
    </source>
</evidence>
<reference evidence="4 5" key="1">
    <citation type="submission" date="2022-04" db="EMBL/GenBank/DDBJ databases">
        <title>Positive selection, recombination, and allopatry shape intraspecific diversity of widespread and dominant cyanobacteria.</title>
        <authorList>
            <person name="Wei J."/>
            <person name="Shu W."/>
            <person name="Hu C."/>
        </authorList>
    </citation>
    <scope>NUCLEOTIDE SEQUENCE [LARGE SCALE GENOMIC DNA]</scope>
    <source>
        <strain evidence="4 5">GB2-A4</strain>
    </source>
</reference>
<proteinExistence type="inferred from homology"/>
<protein>
    <submittedName>
        <fullName evidence="4">Cytochrome P450</fullName>
    </submittedName>
</protein>
<keyword evidence="3" id="KW-0349">Heme</keyword>
<dbReference type="InterPro" id="IPR050121">
    <property type="entry name" value="Cytochrome_P450_monoxygenase"/>
</dbReference>
<dbReference type="EMBL" id="JAMPKM010000011">
    <property type="protein sequence ID" value="MEP0818934.1"/>
    <property type="molecule type" value="Genomic_DNA"/>
</dbReference>
<accession>A0ABV0JAX6</accession>
<evidence type="ECO:0000256" key="3">
    <source>
        <dbReference type="RuleBase" id="RU000461"/>
    </source>
</evidence>
<dbReference type="Proteomes" id="UP001464891">
    <property type="component" value="Unassembled WGS sequence"/>
</dbReference>
<sequence>MNIPDGPKIPSWLQKLQYTLDPLRFLETAAERYGDIFNAPVTGNADTMLLVSHPAAIQQIFSSDTKQFAAPPNQLLRPLVGEYSLLVLEGDRHLQGRKLLLPPFHGDRMRAYGQSIIELADKAFAQLAPSQSFTARSLAQNISMDVILRVVFGLSEGERFYELKQRITTLMDLFKSPLIAGLLFFPNLQKDLGPRSPWGYVRHVQRQIDELLYTEIQARRQHHDPANSDILSLLLSAKDEARGGMTDAELKDELMTLLLAGHETTASAIAWTFYWVHKFPHVRERILQELATLGDAPDPTSIARLPYLTAVCQETLRICPIAVLTVPRAVKEPVELMGYSLQPGIRVFGCIYLTHHRKDLYPDSKQFRPERFLERQFSPYEFLPFGGGVRRCIGEALAWFEMKLVLATILQRYELELSDQKPERPVRGGVTLRPERGVKMVLRSRR</sequence>
<comment type="similarity">
    <text evidence="2 3">Belongs to the cytochrome P450 family.</text>
</comment>
<keyword evidence="5" id="KW-1185">Reference proteome</keyword>
<dbReference type="Pfam" id="PF00067">
    <property type="entry name" value="p450"/>
    <property type="match status" value="1"/>
</dbReference>
<dbReference type="InterPro" id="IPR002401">
    <property type="entry name" value="Cyt_P450_E_grp-I"/>
</dbReference>
<gene>
    <name evidence="4" type="ORF">NC998_17690</name>
</gene>
<keyword evidence="3" id="KW-0560">Oxidoreductase</keyword>
<dbReference type="PROSITE" id="PS00086">
    <property type="entry name" value="CYTOCHROME_P450"/>
    <property type="match status" value="1"/>
</dbReference>
<dbReference type="RefSeq" id="WP_190437570.1">
    <property type="nucleotide sequence ID" value="NZ_JAMPKM010000011.1"/>
</dbReference>
<dbReference type="PRINTS" id="PR00463">
    <property type="entry name" value="EP450I"/>
</dbReference>
<dbReference type="CDD" id="cd11053">
    <property type="entry name" value="CYP110-like"/>
    <property type="match status" value="1"/>
</dbReference>
<dbReference type="PANTHER" id="PTHR24305:SF166">
    <property type="entry name" value="CYTOCHROME P450 12A4, MITOCHONDRIAL-RELATED"/>
    <property type="match status" value="1"/>
</dbReference>
<evidence type="ECO:0000256" key="2">
    <source>
        <dbReference type="ARBA" id="ARBA00010617"/>
    </source>
</evidence>